<keyword evidence="1" id="KW-0067">ATP-binding</keyword>
<dbReference type="GO" id="GO:0005524">
    <property type="term" value="F:ATP binding"/>
    <property type="evidence" value="ECO:0007669"/>
    <property type="project" value="UniProtKB-KW"/>
</dbReference>
<evidence type="ECO:0000313" key="1">
    <source>
        <dbReference type="EMBL" id="GAA51452.1"/>
    </source>
</evidence>
<name>G7YER9_CLOSI</name>
<proteinExistence type="predicted"/>
<gene>
    <name evidence="1" type="ORF">CLF_106157</name>
</gene>
<sequence length="118" mass="13781">MSDRTEALLKSRRNVPAGPEHHLAQRVIRCQVKVIVRADREVWWEANEMEETQKDGNARRLFQLIRVIGPWRLLVSGATKDQSGAIILNKERYDRWAEYSEQFSWPPVATRLEPKAEV</sequence>
<dbReference type="EMBL" id="DF143155">
    <property type="protein sequence ID" value="GAA51452.1"/>
    <property type="molecule type" value="Genomic_DNA"/>
</dbReference>
<accession>G7YER9</accession>
<keyword evidence="1" id="KW-0547">Nucleotide-binding</keyword>
<reference evidence="1" key="1">
    <citation type="journal article" date="2011" name="Genome Biol.">
        <title>The draft genome of the carcinogenic human liver fluke Clonorchis sinensis.</title>
        <authorList>
            <person name="Wang X."/>
            <person name="Chen W."/>
            <person name="Huang Y."/>
            <person name="Sun J."/>
            <person name="Men J."/>
            <person name="Liu H."/>
            <person name="Luo F."/>
            <person name="Guo L."/>
            <person name="Lv X."/>
            <person name="Deng C."/>
            <person name="Zhou C."/>
            <person name="Fan Y."/>
            <person name="Li X."/>
            <person name="Huang L."/>
            <person name="Hu Y."/>
            <person name="Liang C."/>
            <person name="Hu X."/>
            <person name="Xu J."/>
            <person name="Yu X."/>
        </authorList>
    </citation>
    <scope>NUCLEOTIDE SEQUENCE [LARGE SCALE GENOMIC DNA]</scope>
    <source>
        <strain evidence="1">Henan</strain>
    </source>
</reference>
<evidence type="ECO:0000313" key="2">
    <source>
        <dbReference type="Proteomes" id="UP000008909"/>
    </source>
</evidence>
<keyword evidence="2" id="KW-1185">Reference proteome</keyword>
<dbReference type="Proteomes" id="UP000008909">
    <property type="component" value="Unassembled WGS sequence"/>
</dbReference>
<dbReference type="AlphaFoldDB" id="G7YER9"/>
<reference key="2">
    <citation type="submission" date="2011-10" db="EMBL/GenBank/DDBJ databases">
        <title>The genome and transcriptome sequence of Clonorchis sinensis provide insights into the carcinogenic liver fluke.</title>
        <authorList>
            <person name="Wang X."/>
            <person name="Huang Y."/>
            <person name="Chen W."/>
            <person name="Liu H."/>
            <person name="Guo L."/>
            <person name="Chen Y."/>
            <person name="Luo F."/>
            <person name="Zhou W."/>
            <person name="Sun J."/>
            <person name="Mao Q."/>
            <person name="Liang P."/>
            <person name="Zhou C."/>
            <person name="Tian Y."/>
            <person name="Men J."/>
            <person name="Lv X."/>
            <person name="Huang L."/>
            <person name="Zhou J."/>
            <person name="Hu Y."/>
            <person name="Li R."/>
            <person name="Zhang F."/>
            <person name="Lei H."/>
            <person name="Li X."/>
            <person name="Hu X."/>
            <person name="Liang C."/>
            <person name="Xu J."/>
            <person name="Wu Z."/>
            <person name="Yu X."/>
        </authorList>
    </citation>
    <scope>NUCLEOTIDE SEQUENCE</scope>
    <source>
        <strain>Henan</strain>
    </source>
</reference>
<organism evidence="1 2">
    <name type="scientific">Clonorchis sinensis</name>
    <name type="common">Chinese liver fluke</name>
    <dbReference type="NCBI Taxonomy" id="79923"/>
    <lineage>
        <taxon>Eukaryota</taxon>
        <taxon>Metazoa</taxon>
        <taxon>Spiralia</taxon>
        <taxon>Lophotrochozoa</taxon>
        <taxon>Platyhelminthes</taxon>
        <taxon>Trematoda</taxon>
        <taxon>Digenea</taxon>
        <taxon>Opisthorchiida</taxon>
        <taxon>Opisthorchiata</taxon>
        <taxon>Opisthorchiidae</taxon>
        <taxon>Clonorchis</taxon>
    </lineage>
</organism>
<protein>
    <submittedName>
        <fullName evidence="1">ATP-binding cassette transporter</fullName>
    </submittedName>
</protein>